<name>A0ABT2S061_9FIRM</name>
<evidence type="ECO:0000256" key="2">
    <source>
        <dbReference type="ARBA" id="ARBA00010876"/>
    </source>
</evidence>
<dbReference type="PANTHER" id="PTHR21600">
    <property type="entry name" value="MITOCHONDRIAL RNA PSEUDOURIDINE SYNTHASE"/>
    <property type="match status" value="1"/>
</dbReference>
<dbReference type="EMBL" id="JAOQKC010000022">
    <property type="protein sequence ID" value="MCU6697964.1"/>
    <property type="molecule type" value="Genomic_DNA"/>
</dbReference>
<evidence type="ECO:0000256" key="6">
    <source>
        <dbReference type="PROSITE-ProRule" id="PRU00182"/>
    </source>
</evidence>
<protein>
    <recommendedName>
        <fullName evidence="4">RNA pseudouridylate synthase</fullName>
    </recommendedName>
    <alternativeName>
        <fullName evidence="5">RNA-uridine isomerase</fullName>
    </alternativeName>
</protein>
<dbReference type="InterPro" id="IPR050188">
    <property type="entry name" value="RluA_PseudoU_synthase"/>
</dbReference>
<dbReference type="InterPro" id="IPR020103">
    <property type="entry name" value="PsdUridine_synth_cat_dom_sf"/>
</dbReference>
<dbReference type="Pfam" id="PF00849">
    <property type="entry name" value="PseudoU_synth_2"/>
    <property type="match status" value="1"/>
</dbReference>
<comment type="catalytic activity">
    <reaction evidence="1">
        <text>a uridine in RNA = a pseudouridine in RNA</text>
        <dbReference type="Rhea" id="RHEA:48348"/>
        <dbReference type="Rhea" id="RHEA-COMP:12068"/>
        <dbReference type="Rhea" id="RHEA-COMP:12069"/>
        <dbReference type="ChEBI" id="CHEBI:65314"/>
        <dbReference type="ChEBI" id="CHEBI:65315"/>
    </reaction>
</comment>
<gene>
    <name evidence="8" type="ORF">OCV63_13850</name>
</gene>
<dbReference type="Gene3D" id="3.30.2350.10">
    <property type="entry name" value="Pseudouridine synthase"/>
    <property type="match status" value="1"/>
</dbReference>
<dbReference type="RefSeq" id="WP_158364809.1">
    <property type="nucleotide sequence ID" value="NZ_JAOQKC010000022.1"/>
</dbReference>
<evidence type="ECO:0000256" key="4">
    <source>
        <dbReference type="ARBA" id="ARBA00031870"/>
    </source>
</evidence>
<keyword evidence="9" id="KW-1185">Reference proteome</keyword>
<proteinExistence type="inferred from homology"/>
<keyword evidence="3" id="KW-0413">Isomerase</keyword>
<evidence type="ECO:0000256" key="3">
    <source>
        <dbReference type="ARBA" id="ARBA00023235"/>
    </source>
</evidence>
<dbReference type="PROSITE" id="PS50889">
    <property type="entry name" value="S4"/>
    <property type="match status" value="1"/>
</dbReference>
<dbReference type="SUPFAM" id="SSF55120">
    <property type="entry name" value="Pseudouridine synthase"/>
    <property type="match status" value="1"/>
</dbReference>
<dbReference type="InterPro" id="IPR036986">
    <property type="entry name" value="S4_RNA-bd_sf"/>
</dbReference>
<keyword evidence="6" id="KW-0694">RNA-binding</keyword>
<evidence type="ECO:0000259" key="7">
    <source>
        <dbReference type="Pfam" id="PF00849"/>
    </source>
</evidence>
<comment type="similarity">
    <text evidence="2">Belongs to the pseudouridine synthase RluA family.</text>
</comment>
<dbReference type="Proteomes" id="UP001652461">
    <property type="component" value="Unassembled WGS sequence"/>
</dbReference>
<evidence type="ECO:0000313" key="9">
    <source>
        <dbReference type="Proteomes" id="UP001652461"/>
    </source>
</evidence>
<organism evidence="8 9">
    <name type="scientific">Laedolimicola ammoniilytica</name>
    <dbReference type="NCBI Taxonomy" id="2981771"/>
    <lineage>
        <taxon>Bacteria</taxon>
        <taxon>Bacillati</taxon>
        <taxon>Bacillota</taxon>
        <taxon>Clostridia</taxon>
        <taxon>Lachnospirales</taxon>
        <taxon>Lachnospiraceae</taxon>
        <taxon>Laedolimicola</taxon>
    </lineage>
</organism>
<feature type="domain" description="Pseudouridine synthase RsuA/RluA-like" evidence="7">
    <location>
        <begin position="120"/>
        <end position="283"/>
    </location>
</feature>
<comment type="caution">
    <text evidence="8">The sequence shown here is derived from an EMBL/GenBank/DDBJ whole genome shotgun (WGS) entry which is preliminary data.</text>
</comment>
<evidence type="ECO:0000256" key="1">
    <source>
        <dbReference type="ARBA" id="ARBA00000073"/>
    </source>
</evidence>
<accession>A0ABT2S061</accession>
<dbReference type="PANTHER" id="PTHR21600:SF83">
    <property type="entry name" value="PSEUDOURIDYLATE SYNTHASE RPUSD4, MITOCHONDRIAL"/>
    <property type="match status" value="1"/>
</dbReference>
<evidence type="ECO:0000313" key="8">
    <source>
        <dbReference type="EMBL" id="MCU6697964.1"/>
    </source>
</evidence>
<dbReference type="InterPro" id="IPR006145">
    <property type="entry name" value="PsdUridine_synth_RsuA/RluA"/>
</dbReference>
<sequence>MRLLTVGENEAGQRLDKLLGKYMDKAPTSFFYKMLRKKNITLNGKKAEGKERLEVGDAIRLFLADETIDGFSSMAGKTGAGKLPQNIDAKQSGKANPAAGLRTKRLPAKLHPEIIYEDKNVIFFNKPAGLLSQKAKPSDVSLVEYLTEHLLESGEATQESLRSFRPGICNRLDRNTSGLVAAGKSLRGLQELNELFRVRNLHKYYRTIAVGSIREKQSIEGWLLKNERTNQVQIYQQKRADALPICTEYVPLKQLTYNGKPYTYLEINLITGRSHQIRAHLASIGHPLIGDAKYGNPKVNAEFRKNFGLEYQLLHAYRLELPELTGALSNLSGQQYIAQLPKEFMNVLNRGE</sequence>
<reference evidence="8 9" key="1">
    <citation type="journal article" date="2021" name="ISME Commun">
        <title>Automated analysis of genomic sequences facilitates high-throughput and comprehensive description of bacteria.</title>
        <authorList>
            <person name="Hitch T.C.A."/>
        </authorList>
    </citation>
    <scope>NUCLEOTIDE SEQUENCE [LARGE SCALE GENOMIC DNA]</scope>
    <source>
        <strain evidence="8 9">Sanger_04</strain>
    </source>
</reference>
<dbReference type="Gene3D" id="3.10.290.10">
    <property type="entry name" value="RNA-binding S4 domain"/>
    <property type="match status" value="1"/>
</dbReference>
<dbReference type="CDD" id="cd02869">
    <property type="entry name" value="PseudoU_synth_RluA_like"/>
    <property type="match status" value="1"/>
</dbReference>
<evidence type="ECO:0000256" key="5">
    <source>
        <dbReference type="ARBA" id="ARBA00033164"/>
    </source>
</evidence>